<organism evidence="1 2">
    <name type="scientific">Peptacetobacter hiranonis (strain DSM 13275 / JCM 10541 / KCTC 15199 / TO-931)</name>
    <name type="common">Clostridium hiranonis</name>
    <dbReference type="NCBI Taxonomy" id="500633"/>
    <lineage>
        <taxon>Bacteria</taxon>
        <taxon>Bacillati</taxon>
        <taxon>Bacillota</taxon>
        <taxon>Clostridia</taxon>
        <taxon>Peptostreptococcales</taxon>
        <taxon>Peptostreptococcaceae</taxon>
        <taxon>Peptacetobacter</taxon>
    </lineage>
</organism>
<reference evidence="1 2" key="2">
    <citation type="submission" date="2008-10" db="EMBL/GenBank/DDBJ databases">
        <title>Draft genome sequence of Clostridium hiranonis (DSM 13275).</title>
        <authorList>
            <person name="Sudarsanam P."/>
            <person name="Ley R."/>
            <person name="Guruge J."/>
            <person name="Turnbaugh P.J."/>
            <person name="Mahowald M."/>
            <person name="Liep D."/>
            <person name="Gordon J."/>
        </authorList>
    </citation>
    <scope>NUCLEOTIDE SEQUENCE [LARGE SCALE GENOMIC DNA]</scope>
    <source>
        <strain evidence="1 2">DSM 13275</strain>
    </source>
</reference>
<dbReference type="Proteomes" id="UP000003178">
    <property type="component" value="Unassembled WGS sequence"/>
</dbReference>
<comment type="caution">
    <text evidence="1">The sequence shown here is derived from an EMBL/GenBank/DDBJ whole genome shotgun (WGS) entry which is preliminary data.</text>
</comment>
<dbReference type="STRING" id="500633.CLOHIR_02147"/>
<proteinExistence type="predicted"/>
<gene>
    <name evidence="1" type="ORF">CLOHIR_02147</name>
</gene>
<dbReference type="EMBL" id="ABWP01000084">
    <property type="protein sequence ID" value="EEA84230.1"/>
    <property type="molecule type" value="Genomic_DNA"/>
</dbReference>
<name>B6G1Y5_PEPHT</name>
<accession>B6G1Y5</accession>
<dbReference type="SUPFAM" id="SSF141322">
    <property type="entry name" value="NfeD domain-like"/>
    <property type="match status" value="1"/>
</dbReference>
<evidence type="ECO:0000313" key="1">
    <source>
        <dbReference type="EMBL" id="EEA84230.1"/>
    </source>
</evidence>
<protein>
    <submittedName>
        <fullName evidence="1">Uncharacterized protein</fullName>
    </submittedName>
</protein>
<evidence type="ECO:0000313" key="2">
    <source>
        <dbReference type="Proteomes" id="UP000003178"/>
    </source>
</evidence>
<dbReference type="AlphaFoldDB" id="B6G1Y5"/>
<sequence>MKRKRNGFADFNGKKTKVYAEMDIQSGEMVYVSDVEGNIIKVKKLK</sequence>
<reference evidence="1 2" key="1">
    <citation type="submission" date="2008-09" db="EMBL/GenBank/DDBJ databases">
        <authorList>
            <person name="Fulton L."/>
            <person name="Clifton S."/>
            <person name="Fulton B."/>
            <person name="Xu J."/>
            <person name="Minx P."/>
            <person name="Pepin K.H."/>
            <person name="Johnson M."/>
            <person name="Thiruvilangam P."/>
            <person name="Bhonagiri V."/>
            <person name="Nash W.E."/>
            <person name="Mardis E.R."/>
            <person name="Wilson R.K."/>
        </authorList>
    </citation>
    <scope>NUCLEOTIDE SEQUENCE [LARGE SCALE GENOMIC DNA]</scope>
    <source>
        <strain evidence="1 2">DSM 13275</strain>
    </source>
</reference>
<dbReference type="HOGENOM" id="CLU_3182053_0_0_9"/>
<keyword evidence="2" id="KW-1185">Reference proteome</keyword>